<dbReference type="AlphaFoldDB" id="A0A067PCA8"/>
<dbReference type="PANTHER" id="PTHR43861:SF3">
    <property type="entry name" value="PUTATIVE (AFU_ORTHOLOGUE AFUA_2G14390)-RELATED"/>
    <property type="match status" value="1"/>
</dbReference>
<evidence type="ECO:0000256" key="2">
    <source>
        <dbReference type="SAM" id="MobiDB-lite"/>
    </source>
</evidence>
<reference evidence="4" key="1">
    <citation type="journal article" date="2014" name="Proc. Natl. Acad. Sci. U.S.A.">
        <title>Extensive sampling of basidiomycete genomes demonstrates inadequacy of the white-rot/brown-rot paradigm for wood decay fungi.</title>
        <authorList>
            <person name="Riley R."/>
            <person name="Salamov A.A."/>
            <person name="Brown D.W."/>
            <person name="Nagy L.G."/>
            <person name="Floudas D."/>
            <person name="Held B.W."/>
            <person name="Levasseur A."/>
            <person name="Lombard V."/>
            <person name="Morin E."/>
            <person name="Otillar R."/>
            <person name="Lindquist E.A."/>
            <person name="Sun H."/>
            <person name="LaButti K.M."/>
            <person name="Schmutz J."/>
            <person name="Jabbour D."/>
            <person name="Luo H."/>
            <person name="Baker S.E."/>
            <person name="Pisabarro A.G."/>
            <person name="Walton J.D."/>
            <person name="Blanchette R.A."/>
            <person name="Henrissat B."/>
            <person name="Martin F."/>
            <person name="Cullen D."/>
            <person name="Hibbett D.S."/>
            <person name="Grigoriev I.V."/>
        </authorList>
    </citation>
    <scope>NUCLEOTIDE SEQUENCE [LARGE SCALE GENOMIC DNA]</scope>
    <source>
        <strain evidence="4">PC15</strain>
    </source>
</reference>
<evidence type="ECO:0000313" key="4">
    <source>
        <dbReference type="Proteomes" id="UP000027073"/>
    </source>
</evidence>
<dbReference type="HOGENOM" id="CLU_037990_1_1_1"/>
<evidence type="ECO:0000256" key="1">
    <source>
        <dbReference type="ARBA" id="ARBA00022679"/>
    </source>
</evidence>
<feature type="region of interest" description="Disordered" evidence="2">
    <location>
        <begin position="1"/>
        <end position="24"/>
    </location>
</feature>
<protein>
    <recommendedName>
        <fullName evidence="5">Methyltransferase domain-containing protein</fullName>
    </recommendedName>
</protein>
<dbReference type="OrthoDB" id="3647at2759"/>
<evidence type="ECO:0008006" key="5">
    <source>
        <dbReference type="Google" id="ProtNLM"/>
    </source>
</evidence>
<evidence type="ECO:0000313" key="3">
    <source>
        <dbReference type="EMBL" id="KDQ34062.1"/>
    </source>
</evidence>
<dbReference type="InParanoid" id="A0A067PCA8"/>
<dbReference type="SUPFAM" id="SSF53335">
    <property type="entry name" value="S-adenosyl-L-methionine-dependent methyltransferases"/>
    <property type="match status" value="1"/>
</dbReference>
<name>A0A067PCA8_PLEO1</name>
<dbReference type="PANTHER" id="PTHR43861">
    <property type="entry name" value="TRANS-ACONITATE 2-METHYLTRANSFERASE-RELATED"/>
    <property type="match status" value="1"/>
</dbReference>
<dbReference type="InterPro" id="IPR029063">
    <property type="entry name" value="SAM-dependent_MTases_sf"/>
</dbReference>
<dbReference type="STRING" id="1137138.A0A067PCA8"/>
<dbReference type="Pfam" id="PF13489">
    <property type="entry name" value="Methyltransf_23"/>
    <property type="match status" value="1"/>
</dbReference>
<dbReference type="Gene3D" id="3.40.50.150">
    <property type="entry name" value="Vaccinia Virus protein VP39"/>
    <property type="match status" value="1"/>
</dbReference>
<proteinExistence type="predicted"/>
<dbReference type="Proteomes" id="UP000027073">
    <property type="component" value="Unassembled WGS sequence"/>
</dbReference>
<dbReference type="GO" id="GO:0016740">
    <property type="term" value="F:transferase activity"/>
    <property type="evidence" value="ECO:0007669"/>
    <property type="project" value="UniProtKB-KW"/>
</dbReference>
<accession>A0A067PCA8</accession>
<sequence length="249" mass="27747">MSDAPHSHSHSHHNDGHEHEHNDGHDFAAANAKHFNETVDKFEDQPFAKEFAGRQFIAYLGAYPFDGEKTVMMDFACGIGMVSRQMAPYAKQIVGVDISQGLVDEFNLRVKNQGLTPDELKAVCVQLKGEEGELDNLKFDVIVCGMAYHHISDVAKTTQTLAFFLKPGGVLMVNDGLKMDVIPPMLLEMQKRANFKDVVPHTHGFEESEIRKIFEDAGLVNFQLDIMSKAKHHTFPGKVFIAKGVKPKA</sequence>
<organism evidence="3 4">
    <name type="scientific">Pleurotus ostreatus (strain PC15)</name>
    <name type="common">Oyster mushroom</name>
    <dbReference type="NCBI Taxonomy" id="1137138"/>
    <lineage>
        <taxon>Eukaryota</taxon>
        <taxon>Fungi</taxon>
        <taxon>Dikarya</taxon>
        <taxon>Basidiomycota</taxon>
        <taxon>Agaricomycotina</taxon>
        <taxon>Agaricomycetes</taxon>
        <taxon>Agaricomycetidae</taxon>
        <taxon>Agaricales</taxon>
        <taxon>Pleurotineae</taxon>
        <taxon>Pleurotaceae</taxon>
        <taxon>Pleurotus</taxon>
    </lineage>
</organism>
<gene>
    <name evidence="3" type="ORF">PLEOSDRAFT_1033350</name>
</gene>
<feature type="compositionally biased region" description="Basic and acidic residues" evidence="2">
    <location>
        <begin position="12"/>
        <end position="24"/>
    </location>
</feature>
<keyword evidence="1" id="KW-0808">Transferase</keyword>
<dbReference type="VEuPathDB" id="FungiDB:PLEOSDRAFT_1033350"/>
<dbReference type="CDD" id="cd02440">
    <property type="entry name" value="AdoMet_MTases"/>
    <property type="match status" value="1"/>
</dbReference>
<dbReference type="EMBL" id="KL198004">
    <property type="protein sequence ID" value="KDQ34062.1"/>
    <property type="molecule type" value="Genomic_DNA"/>
</dbReference>